<organism evidence="1 2">
    <name type="scientific">Pseudochrobactrum saccharolyticum</name>
    <dbReference type="NCBI Taxonomy" id="354352"/>
    <lineage>
        <taxon>Bacteria</taxon>
        <taxon>Pseudomonadati</taxon>
        <taxon>Pseudomonadota</taxon>
        <taxon>Alphaproteobacteria</taxon>
        <taxon>Hyphomicrobiales</taxon>
        <taxon>Brucellaceae</taxon>
        <taxon>Pseudochrobactrum</taxon>
    </lineage>
</organism>
<dbReference type="Proteomes" id="UP000531231">
    <property type="component" value="Unassembled WGS sequence"/>
</dbReference>
<proteinExistence type="predicted"/>
<reference evidence="1 2" key="1">
    <citation type="submission" date="2020-08" db="EMBL/GenBank/DDBJ databases">
        <title>Genomic Encyclopedia of Type Strains, Phase IV (KMG-IV): sequencing the most valuable type-strain genomes for metagenomic binning, comparative biology and taxonomic classification.</title>
        <authorList>
            <person name="Goeker M."/>
        </authorList>
    </citation>
    <scope>NUCLEOTIDE SEQUENCE [LARGE SCALE GENOMIC DNA]</scope>
    <source>
        <strain evidence="1 2">DSM 25620</strain>
    </source>
</reference>
<name>A0A7W8AK19_9HYPH</name>
<sequence length="84" mass="9579">MCDDADVAEKTSYGPPFLNCVELLRNLSNRFFADKSYPQQKTAGNSGGFYQFLSLLTRTFNADHLRLVEEITIFGNRLQSLLNR</sequence>
<gene>
    <name evidence="1" type="ORF">HNQ68_002342</name>
</gene>
<protein>
    <submittedName>
        <fullName evidence="1">Uncharacterized protein</fullName>
    </submittedName>
</protein>
<comment type="caution">
    <text evidence="1">The sequence shown here is derived from an EMBL/GenBank/DDBJ whole genome shotgun (WGS) entry which is preliminary data.</text>
</comment>
<dbReference type="AlphaFoldDB" id="A0A7W8AK19"/>
<dbReference type="EMBL" id="JACHIL010000004">
    <property type="protein sequence ID" value="MBB5091797.1"/>
    <property type="molecule type" value="Genomic_DNA"/>
</dbReference>
<evidence type="ECO:0000313" key="1">
    <source>
        <dbReference type="EMBL" id="MBB5091797.1"/>
    </source>
</evidence>
<evidence type="ECO:0000313" key="2">
    <source>
        <dbReference type="Proteomes" id="UP000531231"/>
    </source>
</evidence>
<accession>A0A7W8AK19</accession>
<keyword evidence="2" id="KW-1185">Reference proteome</keyword>